<dbReference type="AlphaFoldDB" id="A0A0G1P7T8"/>
<evidence type="ECO:0000256" key="3">
    <source>
        <dbReference type="ARBA" id="ARBA00022722"/>
    </source>
</evidence>
<dbReference type="InterPro" id="IPR013471">
    <property type="entry name" value="RNase_Z/BN"/>
</dbReference>
<dbReference type="EC" id="3.1.26.11" evidence="8"/>
<comment type="cofactor">
    <cofactor evidence="8">
        <name>Zn(2+)</name>
        <dbReference type="ChEBI" id="CHEBI:29105"/>
    </cofactor>
    <text evidence="8">Binds 2 Zn(2+) ions.</text>
</comment>
<feature type="binding site" evidence="8">
    <location>
        <position position="61"/>
    </location>
    <ligand>
        <name>Zn(2+)</name>
        <dbReference type="ChEBI" id="CHEBI:29105"/>
        <label>1</label>
        <note>catalytic</note>
    </ligand>
</feature>
<comment type="similarity">
    <text evidence="8">Belongs to the RNase Z family.</text>
</comment>
<evidence type="ECO:0000256" key="8">
    <source>
        <dbReference type="HAMAP-Rule" id="MF_01818"/>
    </source>
</evidence>
<organism evidence="10 11">
    <name type="scientific">Candidatus Jorgensenbacteria bacterium GW2011_GWA2_45_13</name>
    <dbReference type="NCBI Taxonomy" id="1618662"/>
    <lineage>
        <taxon>Bacteria</taxon>
        <taxon>Candidatus Joergenseniibacteriota</taxon>
    </lineage>
</organism>
<dbReference type="InterPro" id="IPR001279">
    <property type="entry name" value="Metallo-B-lactamas"/>
</dbReference>
<dbReference type="InterPro" id="IPR036866">
    <property type="entry name" value="RibonucZ/Hydroxyglut_hydro"/>
</dbReference>
<keyword evidence="5 8" id="KW-0255">Endonuclease</keyword>
<evidence type="ECO:0000256" key="4">
    <source>
        <dbReference type="ARBA" id="ARBA00022723"/>
    </source>
</evidence>
<feature type="binding site" evidence="8">
    <location>
        <position position="196"/>
    </location>
    <ligand>
        <name>Zn(2+)</name>
        <dbReference type="ChEBI" id="CHEBI:29105"/>
        <label>1</label>
        <note>catalytic</note>
    </ligand>
</feature>
<comment type="catalytic activity">
    <reaction evidence="8">
        <text>Endonucleolytic cleavage of RNA, removing extra 3' nucleotides from tRNA precursor, generating 3' termini of tRNAs. A 3'-hydroxy group is left at the tRNA terminus and a 5'-phosphoryl group is left at the trailer molecule.</text>
        <dbReference type="EC" id="3.1.26.11"/>
    </reaction>
</comment>
<reference evidence="10 11" key="1">
    <citation type="journal article" date="2015" name="Nature">
        <title>rRNA introns, odd ribosomes, and small enigmatic genomes across a large radiation of phyla.</title>
        <authorList>
            <person name="Brown C.T."/>
            <person name="Hug L.A."/>
            <person name="Thomas B.C."/>
            <person name="Sharon I."/>
            <person name="Castelle C.J."/>
            <person name="Singh A."/>
            <person name="Wilkins M.J."/>
            <person name="Williams K.H."/>
            <person name="Banfield J.F."/>
        </authorList>
    </citation>
    <scope>NUCLEOTIDE SEQUENCE [LARGE SCALE GENOMIC DNA]</scope>
</reference>
<dbReference type="Proteomes" id="UP000033966">
    <property type="component" value="Unassembled WGS sequence"/>
</dbReference>
<dbReference type="Pfam" id="PF23023">
    <property type="entry name" value="Anti-Pycsar_Apyc1"/>
    <property type="match status" value="1"/>
</dbReference>
<evidence type="ECO:0000313" key="10">
    <source>
        <dbReference type="EMBL" id="KKT92449.1"/>
    </source>
</evidence>
<protein>
    <recommendedName>
        <fullName evidence="8">Ribonuclease Z</fullName>
        <shortName evidence="8">RNase Z</shortName>
        <ecNumber evidence="8">3.1.26.11</ecNumber>
    </recommendedName>
    <alternativeName>
        <fullName evidence="8">tRNA 3 endonuclease</fullName>
    </alternativeName>
    <alternativeName>
        <fullName evidence="8">tRNase Z</fullName>
    </alternativeName>
</protein>
<evidence type="ECO:0000259" key="9">
    <source>
        <dbReference type="Pfam" id="PF12706"/>
    </source>
</evidence>
<dbReference type="CDD" id="cd07717">
    <property type="entry name" value="RNaseZ_ZiPD-like_MBL-fold"/>
    <property type="match status" value="1"/>
</dbReference>
<keyword evidence="3 8" id="KW-0540">Nuclease</keyword>
<dbReference type="GO" id="GO:0008270">
    <property type="term" value="F:zinc ion binding"/>
    <property type="evidence" value="ECO:0007669"/>
    <property type="project" value="UniProtKB-UniRule"/>
</dbReference>
<dbReference type="PATRIC" id="fig|1618662.3.peg.15"/>
<keyword evidence="7 8" id="KW-0862">Zinc</keyword>
<dbReference type="NCBIfam" id="TIGR02651">
    <property type="entry name" value="RNase_Z"/>
    <property type="match status" value="1"/>
</dbReference>
<dbReference type="HAMAP" id="MF_01818">
    <property type="entry name" value="RNase_Z_BN"/>
    <property type="match status" value="1"/>
</dbReference>
<evidence type="ECO:0000256" key="2">
    <source>
        <dbReference type="ARBA" id="ARBA00022694"/>
    </source>
</evidence>
<feature type="domain" description="Metallo-beta-lactamase" evidence="9">
    <location>
        <begin position="185"/>
        <end position="255"/>
    </location>
</feature>
<keyword evidence="2 8" id="KW-0819">tRNA processing</keyword>
<sequence length="287" mass="31777">MFEITFLGTSAAVPTIQRNLSAIAVRREGDIYLLDCAEGTQRQMMRFGLSYMKVKAIFISHLHLDHFLGVFGLVETMKLNERKEKLAVYGPKGSKATFGKKEFVEIIEIDEDFQQDFGEFTVAAFKTAHERGSLGFCFQEKEKVRFFEEKAKSLGIRGPMFTKIMKEGKLKIGDKPVKLADVTYRQAGKKIAYTSDTMPCAATAKSAKGADLLIHEATFSEDKKEEALESKHSTAAQAAAIAKKAGVKKLLLTHISGRYKDASQLVGEAKAVFENVSVAEDGMKLEV</sequence>
<feature type="binding site" evidence="8">
    <location>
        <position position="66"/>
    </location>
    <ligand>
        <name>Zn(2+)</name>
        <dbReference type="ChEBI" id="CHEBI:29105"/>
        <label>2</label>
        <note>catalytic</note>
    </ligand>
</feature>
<evidence type="ECO:0000256" key="5">
    <source>
        <dbReference type="ARBA" id="ARBA00022759"/>
    </source>
</evidence>
<evidence type="ECO:0000256" key="1">
    <source>
        <dbReference type="ARBA" id="ARBA00011738"/>
    </source>
</evidence>
<comment type="function">
    <text evidence="8">Zinc phosphodiesterase, which displays some tRNA 3'-processing endonuclease activity. Probably involved in tRNA maturation, by removing a 3'-trailer from precursor tRNA.</text>
</comment>
<name>A0A0G1P7T8_9BACT</name>
<dbReference type="PANTHER" id="PTHR46018:SF2">
    <property type="entry name" value="ZINC PHOSPHODIESTERASE ELAC PROTEIN 1"/>
    <property type="match status" value="1"/>
</dbReference>
<keyword evidence="4 8" id="KW-0479">Metal-binding</keyword>
<dbReference type="Gene3D" id="3.60.15.10">
    <property type="entry name" value="Ribonuclease Z/Hydroxyacylglutathione hydrolase-like"/>
    <property type="match status" value="1"/>
</dbReference>
<evidence type="ECO:0000313" key="11">
    <source>
        <dbReference type="Proteomes" id="UP000033966"/>
    </source>
</evidence>
<dbReference type="PANTHER" id="PTHR46018">
    <property type="entry name" value="ZINC PHOSPHODIESTERASE ELAC PROTEIN 1"/>
    <property type="match status" value="1"/>
</dbReference>
<feature type="binding site" evidence="8">
    <location>
        <position position="196"/>
    </location>
    <ligand>
        <name>Zn(2+)</name>
        <dbReference type="ChEBI" id="CHEBI:29105"/>
        <label>2</label>
        <note>catalytic</note>
    </ligand>
</feature>
<evidence type="ECO:0000256" key="7">
    <source>
        <dbReference type="ARBA" id="ARBA00022833"/>
    </source>
</evidence>
<comment type="subunit">
    <text evidence="1 8">Homodimer.</text>
</comment>
<dbReference type="SUPFAM" id="SSF56281">
    <property type="entry name" value="Metallo-hydrolase/oxidoreductase"/>
    <property type="match status" value="1"/>
</dbReference>
<comment type="caution">
    <text evidence="10">The sequence shown here is derived from an EMBL/GenBank/DDBJ whole genome shotgun (WGS) entry which is preliminary data.</text>
</comment>
<dbReference type="NCBIfam" id="NF000801">
    <property type="entry name" value="PRK00055.1-3"/>
    <property type="match status" value="1"/>
</dbReference>
<dbReference type="EMBL" id="LCKF01000001">
    <property type="protein sequence ID" value="KKT92449.1"/>
    <property type="molecule type" value="Genomic_DNA"/>
</dbReference>
<feature type="active site" description="Proton acceptor" evidence="8">
    <location>
        <position position="65"/>
    </location>
</feature>
<dbReference type="Pfam" id="PF12706">
    <property type="entry name" value="Lactamase_B_2"/>
    <property type="match status" value="1"/>
</dbReference>
<keyword evidence="6 8" id="KW-0378">Hydrolase</keyword>
<accession>A0A0G1P7T8</accession>
<gene>
    <name evidence="8" type="primary">rnz</name>
    <name evidence="10" type="ORF">UW92_C0001G0015</name>
</gene>
<feature type="binding site" evidence="8">
    <location>
        <position position="63"/>
    </location>
    <ligand>
        <name>Zn(2+)</name>
        <dbReference type="ChEBI" id="CHEBI:29105"/>
        <label>1</label>
        <note>catalytic</note>
    </ligand>
</feature>
<feature type="binding site" evidence="8">
    <location>
        <position position="254"/>
    </location>
    <ligand>
        <name>Zn(2+)</name>
        <dbReference type="ChEBI" id="CHEBI:29105"/>
        <label>2</label>
        <note>catalytic</note>
    </ligand>
</feature>
<proteinExistence type="inferred from homology"/>
<feature type="binding site" evidence="8">
    <location>
        <position position="129"/>
    </location>
    <ligand>
        <name>Zn(2+)</name>
        <dbReference type="ChEBI" id="CHEBI:29105"/>
        <label>1</label>
        <note>catalytic</note>
    </ligand>
</feature>
<feature type="binding site" evidence="8">
    <location>
        <position position="65"/>
    </location>
    <ligand>
        <name>Zn(2+)</name>
        <dbReference type="ChEBI" id="CHEBI:29105"/>
        <label>2</label>
        <note>catalytic</note>
    </ligand>
</feature>
<dbReference type="GO" id="GO:0042781">
    <property type="term" value="F:3'-tRNA processing endoribonuclease activity"/>
    <property type="evidence" value="ECO:0007669"/>
    <property type="project" value="UniProtKB-UniRule"/>
</dbReference>
<evidence type="ECO:0000256" key="6">
    <source>
        <dbReference type="ARBA" id="ARBA00022801"/>
    </source>
</evidence>